<protein>
    <submittedName>
        <fullName evidence="5">Phosphate ABC transporter substrate-binding protein PstS</fullName>
    </submittedName>
</protein>
<dbReference type="CDD" id="cd13565">
    <property type="entry name" value="PBP2_PstS"/>
    <property type="match status" value="1"/>
</dbReference>
<proteinExistence type="inferred from homology"/>
<keyword evidence="3" id="KW-0812">Transmembrane</keyword>
<feature type="transmembrane region" description="Helical" evidence="3">
    <location>
        <begin position="529"/>
        <end position="548"/>
    </location>
</feature>
<dbReference type="InterPro" id="IPR050962">
    <property type="entry name" value="Phosphate-bind_PstS"/>
</dbReference>
<feature type="domain" description="PBP" evidence="4">
    <location>
        <begin position="47"/>
        <end position="364"/>
    </location>
</feature>
<keyword evidence="6" id="KW-1185">Reference proteome</keyword>
<evidence type="ECO:0000256" key="2">
    <source>
        <dbReference type="SAM" id="MobiDB-lite"/>
    </source>
</evidence>
<dbReference type="AlphaFoldDB" id="A0A919U5B2"/>
<evidence type="ECO:0000259" key="4">
    <source>
        <dbReference type="Pfam" id="PF12849"/>
    </source>
</evidence>
<comment type="caution">
    <text evidence="5">The sequence shown here is derived from an EMBL/GenBank/DDBJ whole genome shotgun (WGS) entry which is preliminary data.</text>
</comment>
<keyword evidence="3" id="KW-0472">Membrane</keyword>
<gene>
    <name evidence="5" type="primary">pstS_1</name>
    <name evidence="5" type="ORF">Dsi01nite_011150</name>
</gene>
<dbReference type="Pfam" id="PF12849">
    <property type="entry name" value="PBP_like_2"/>
    <property type="match status" value="1"/>
</dbReference>
<evidence type="ECO:0000256" key="3">
    <source>
        <dbReference type="SAM" id="Phobius"/>
    </source>
</evidence>
<accession>A0A919U5B2</accession>
<dbReference type="Proteomes" id="UP000660611">
    <property type="component" value="Unassembled WGS sequence"/>
</dbReference>
<dbReference type="SUPFAM" id="SSF53850">
    <property type="entry name" value="Periplasmic binding protein-like II"/>
    <property type="match status" value="1"/>
</dbReference>
<feature type="compositionally biased region" description="Gly residues" evidence="2">
    <location>
        <begin position="452"/>
        <end position="473"/>
    </location>
</feature>
<feature type="region of interest" description="Disordered" evidence="2">
    <location>
        <begin position="452"/>
        <end position="504"/>
    </location>
</feature>
<name>A0A919U5B2_9ACTN</name>
<evidence type="ECO:0000256" key="1">
    <source>
        <dbReference type="ARBA" id="ARBA00008725"/>
    </source>
</evidence>
<dbReference type="Gene3D" id="3.40.190.10">
    <property type="entry name" value="Periplasmic binding protein-like II"/>
    <property type="match status" value="2"/>
</dbReference>
<sequence length="559" mass="58348">MRPTRPTTDRRGIIVHTSAARTRLAIVAVLAMVATLVAPATPALAVGHARITGTGSSWSANALNQWVADVQKQGLQVDFTPTGSATGRKDFAALATDFGITDIGFRGEDPKTKQKDTAQGREFAYLPIVAGGTAFVYQVRVGGQLVRNIRMSGETLAKIFFGQITNWNDAQISADNNGRKLPSLPIIVVAHSEGSGSTAQFTSYLANQYPSLWRAYNGSPEFTEYFPPLPATGTRGNKVYAVNGSDGVINTVTAGSSNGAIGYDEYSYALGAGYPVVKLENKAGYFTSPSEYNVAVALTAAELNMDPKDPNTYLLQKLDKVYINPDRRTYPMSSYSYMLLPIGDSKKDPRINSEKRQTLVDFMAYSICTGQRSMGATGYSPLPVNLVEAGFTQLKRLNAADAQVTVAAKPVNQCNNPTFDPADPARNHLAQIAPNPADCDKRGAGPCAATGATGGTNTAGGNGSGGTGTGTGGATTNPSASGSAAAAGQIDPDTGEVISGGGGSGGGDANAVGVPNDLAAFTTGKHMKVLGPAAAALLLLVVFGPALLGRWLRRRREQP</sequence>
<organism evidence="5 6">
    <name type="scientific">Dactylosporangium siamense</name>
    <dbReference type="NCBI Taxonomy" id="685454"/>
    <lineage>
        <taxon>Bacteria</taxon>
        <taxon>Bacillati</taxon>
        <taxon>Actinomycetota</taxon>
        <taxon>Actinomycetes</taxon>
        <taxon>Micromonosporales</taxon>
        <taxon>Micromonosporaceae</taxon>
        <taxon>Dactylosporangium</taxon>
    </lineage>
</organism>
<keyword evidence="3" id="KW-1133">Transmembrane helix</keyword>
<evidence type="ECO:0000313" key="6">
    <source>
        <dbReference type="Proteomes" id="UP000660611"/>
    </source>
</evidence>
<evidence type="ECO:0000313" key="5">
    <source>
        <dbReference type="EMBL" id="GIG43074.1"/>
    </source>
</evidence>
<feature type="compositionally biased region" description="Low complexity" evidence="2">
    <location>
        <begin position="474"/>
        <end position="488"/>
    </location>
</feature>
<comment type="similarity">
    <text evidence="1">Belongs to the PstS family.</text>
</comment>
<reference evidence="5" key="1">
    <citation type="submission" date="2021-01" db="EMBL/GenBank/DDBJ databases">
        <title>Whole genome shotgun sequence of Dactylosporangium siamense NBRC 106093.</title>
        <authorList>
            <person name="Komaki H."/>
            <person name="Tamura T."/>
        </authorList>
    </citation>
    <scope>NUCLEOTIDE SEQUENCE</scope>
    <source>
        <strain evidence="5">NBRC 106093</strain>
    </source>
</reference>
<dbReference type="PANTHER" id="PTHR42996:SF1">
    <property type="entry name" value="PHOSPHATE-BINDING PROTEIN PSTS"/>
    <property type="match status" value="1"/>
</dbReference>
<dbReference type="EMBL" id="BONQ01000019">
    <property type="protein sequence ID" value="GIG43074.1"/>
    <property type="molecule type" value="Genomic_DNA"/>
</dbReference>
<dbReference type="InterPro" id="IPR024370">
    <property type="entry name" value="PBP_domain"/>
</dbReference>
<dbReference type="PANTHER" id="PTHR42996">
    <property type="entry name" value="PHOSPHATE-BINDING PROTEIN PSTS"/>
    <property type="match status" value="1"/>
</dbReference>